<protein>
    <submittedName>
        <fullName evidence="7">5-dehydro-2-deoxygluconokinase</fullName>
    </submittedName>
</protein>
<dbReference type="PANTHER" id="PTHR43085:SF49">
    <property type="entry name" value="5-DEHYDRO-2-DEOXYGLUCONOKINASE"/>
    <property type="match status" value="1"/>
</dbReference>
<keyword evidence="2" id="KW-0808">Transferase</keyword>
<evidence type="ECO:0000313" key="8">
    <source>
        <dbReference type="Proteomes" id="UP000198508"/>
    </source>
</evidence>
<evidence type="ECO:0000256" key="4">
    <source>
        <dbReference type="ARBA" id="ARBA00022777"/>
    </source>
</evidence>
<keyword evidence="3" id="KW-0547">Nucleotide-binding</keyword>
<dbReference type="InterPro" id="IPR002173">
    <property type="entry name" value="Carboh/pur_kinase_PfkB_CS"/>
</dbReference>
<dbReference type="NCBIfam" id="TIGR04382">
    <property type="entry name" value="myo_inos_iolC_N"/>
    <property type="match status" value="1"/>
</dbReference>
<reference evidence="8" key="1">
    <citation type="submission" date="2016-10" db="EMBL/GenBank/DDBJ databases">
        <authorList>
            <person name="Varghese N."/>
            <person name="Submissions S."/>
        </authorList>
    </citation>
    <scope>NUCLEOTIDE SEQUENCE [LARGE SCALE GENOMIC DNA]</scope>
    <source>
        <strain evidence="8">NLAE-zl-G277</strain>
    </source>
</reference>
<dbReference type="InterPro" id="IPR050306">
    <property type="entry name" value="PfkB_Carbo_kinase"/>
</dbReference>
<comment type="similarity">
    <text evidence="1">Belongs to the carbohydrate kinase PfkB family.</text>
</comment>
<evidence type="ECO:0000256" key="5">
    <source>
        <dbReference type="ARBA" id="ARBA00022840"/>
    </source>
</evidence>
<dbReference type="Gene3D" id="3.40.1190.20">
    <property type="match status" value="1"/>
</dbReference>
<dbReference type="AlphaFoldDB" id="A0A1I0EKJ8"/>
<keyword evidence="4 7" id="KW-0418">Kinase</keyword>
<dbReference type="InterPro" id="IPR023314">
    <property type="entry name" value="Myo_inos_IolC-like_sf"/>
</dbReference>
<keyword evidence="5" id="KW-0067">ATP-binding</keyword>
<name>A0A1I0EKJ8_9FIRM</name>
<dbReference type="Gene3D" id="2.20.150.10">
    <property type="entry name" value="putative 5-dehydro-2- deoxygluconokinase"/>
    <property type="match status" value="1"/>
</dbReference>
<sequence>MSIITFDSSRKLDVIPIGRICLDFNPVEYFKPWPQCDNFKKYVGGSPANIAVGMARLNCKVGFIGCISDDQMGDFCIQVFEGEGIDTSNIVRARHGESMGLAFTEVTDRDHCGLIMFRDHVADLQLESSDVSEEYIKSAKMIVVSGTALAASPSREAVLKAIYYAKKNGTVIVFDIDYRPYTWKTDDEIALYYSMAAREADIIMGSREEFDKTDALLGREMTDEEIAQRWFGERAKIVVIKHGKQGSTAYIQGEGSYSIKPFPVDAVKSTGGGDGYGSAFLNGLLNGWDIMRCLEYGSASASMLVASHGCSPDMPKLEEITEFIRREKELYGEMIAVAK</sequence>
<dbReference type="RefSeq" id="WP_092362372.1">
    <property type="nucleotide sequence ID" value="NZ_CP176637.1"/>
</dbReference>
<evidence type="ECO:0000256" key="2">
    <source>
        <dbReference type="ARBA" id="ARBA00022679"/>
    </source>
</evidence>
<gene>
    <name evidence="7" type="ORF">SAMN05216313_106158</name>
</gene>
<dbReference type="CDD" id="cd01166">
    <property type="entry name" value="KdgK"/>
    <property type="match status" value="1"/>
</dbReference>
<evidence type="ECO:0000256" key="1">
    <source>
        <dbReference type="ARBA" id="ARBA00010688"/>
    </source>
</evidence>
<dbReference type="PANTHER" id="PTHR43085">
    <property type="entry name" value="HEXOKINASE FAMILY MEMBER"/>
    <property type="match status" value="1"/>
</dbReference>
<dbReference type="GO" id="GO:0005524">
    <property type="term" value="F:ATP binding"/>
    <property type="evidence" value="ECO:0007669"/>
    <property type="project" value="UniProtKB-KW"/>
</dbReference>
<dbReference type="EMBL" id="FOIM01000006">
    <property type="protein sequence ID" value="SET45030.1"/>
    <property type="molecule type" value="Genomic_DNA"/>
</dbReference>
<dbReference type="InterPro" id="IPR011611">
    <property type="entry name" value="PfkB_dom"/>
</dbReference>
<dbReference type="PROSITE" id="PS00584">
    <property type="entry name" value="PFKB_KINASES_2"/>
    <property type="match status" value="1"/>
</dbReference>
<dbReference type="InterPro" id="IPR029056">
    <property type="entry name" value="Ribokinase-like"/>
</dbReference>
<evidence type="ECO:0000256" key="3">
    <source>
        <dbReference type="ARBA" id="ARBA00022741"/>
    </source>
</evidence>
<accession>A0A1I0EKJ8</accession>
<evidence type="ECO:0000259" key="6">
    <source>
        <dbReference type="Pfam" id="PF00294"/>
    </source>
</evidence>
<evidence type="ECO:0000313" key="7">
    <source>
        <dbReference type="EMBL" id="SET45030.1"/>
    </source>
</evidence>
<feature type="domain" description="Carbohydrate kinase PfkB" evidence="6">
    <location>
        <begin position="14"/>
        <end position="316"/>
    </location>
</feature>
<dbReference type="InterPro" id="IPR030830">
    <property type="entry name" value="Myo_inos_IolC"/>
</dbReference>
<dbReference type="Pfam" id="PF00294">
    <property type="entry name" value="PfkB"/>
    <property type="match status" value="1"/>
</dbReference>
<organism evidence="7 8">
    <name type="scientific">Enterocloster lavalensis</name>
    <dbReference type="NCBI Taxonomy" id="460384"/>
    <lineage>
        <taxon>Bacteria</taxon>
        <taxon>Bacillati</taxon>
        <taxon>Bacillota</taxon>
        <taxon>Clostridia</taxon>
        <taxon>Lachnospirales</taxon>
        <taxon>Lachnospiraceae</taxon>
        <taxon>Enterocloster</taxon>
    </lineage>
</organism>
<dbReference type="GO" id="GO:0016301">
    <property type="term" value="F:kinase activity"/>
    <property type="evidence" value="ECO:0007669"/>
    <property type="project" value="UniProtKB-KW"/>
</dbReference>
<keyword evidence="8" id="KW-1185">Reference proteome</keyword>
<proteinExistence type="inferred from homology"/>
<dbReference type="GeneID" id="93276640"/>
<dbReference type="Proteomes" id="UP000198508">
    <property type="component" value="Unassembled WGS sequence"/>
</dbReference>
<dbReference type="SUPFAM" id="SSF53613">
    <property type="entry name" value="Ribokinase-like"/>
    <property type="match status" value="1"/>
</dbReference>
<dbReference type="STRING" id="460384.SAMN05216313_106158"/>